<keyword evidence="1" id="KW-0805">Transcription regulation</keyword>
<evidence type="ECO:0000256" key="2">
    <source>
        <dbReference type="ARBA" id="ARBA00023125"/>
    </source>
</evidence>
<dbReference type="OMA" id="CGPGIND"/>
<keyword evidence="9" id="KW-1185">Reference proteome</keyword>
<sequence>MSSPQNNRWMHIFDETFLEEAVDVQPNNGFFWCPPGINDQPDGSASLELDGSSKDADEQEKMCPRKRTRDESSSGPGSKACREKMRRDRLNDRFMELSSVLEPGKPPKSDKATILCDATRVLTQLRVEAQKLKDSNDQLQETIKDLKAEKNELRDEKLRLKAEKEKLEQQVKSMTMPSGFMPHPAAYHAAAAAFAAQSQAVGNKTMPLPGYPGMAMWQWMPPAVVDTSQDHVLRPPVA</sequence>
<dbReference type="SMART" id="SM00353">
    <property type="entry name" value="HLH"/>
    <property type="match status" value="1"/>
</dbReference>
<feature type="region of interest" description="Disordered" evidence="6">
    <location>
        <begin position="36"/>
        <end position="85"/>
    </location>
</feature>
<dbReference type="PANTHER" id="PTHR46133">
    <property type="entry name" value="BHLH TRANSCRIPTION FACTOR"/>
    <property type="match status" value="1"/>
</dbReference>
<evidence type="ECO:0000256" key="3">
    <source>
        <dbReference type="ARBA" id="ARBA00023163"/>
    </source>
</evidence>
<dbReference type="PROSITE" id="PS50888">
    <property type="entry name" value="BHLH"/>
    <property type="match status" value="1"/>
</dbReference>
<dbReference type="AlphaFoldDB" id="A0AA38GLD2"/>
<name>A0AA38GLD2_TAXCH</name>
<keyword evidence="4" id="KW-0539">Nucleus</keyword>
<feature type="coiled-coil region" evidence="5">
    <location>
        <begin position="122"/>
        <end position="173"/>
    </location>
</feature>
<protein>
    <recommendedName>
        <fullName evidence="7">BHLH domain-containing protein</fullName>
    </recommendedName>
</protein>
<evidence type="ECO:0000256" key="5">
    <source>
        <dbReference type="SAM" id="Coils"/>
    </source>
</evidence>
<keyword evidence="3" id="KW-0804">Transcription</keyword>
<evidence type="ECO:0000259" key="7">
    <source>
        <dbReference type="PROSITE" id="PS50888"/>
    </source>
</evidence>
<dbReference type="GO" id="GO:0000976">
    <property type="term" value="F:transcription cis-regulatory region binding"/>
    <property type="evidence" value="ECO:0007669"/>
    <property type="project" value="UniProtKB-ARBA"/>
</dbReference>
<reference evidence="8 9" key="1">
    <citation type="journal article" date="2021" name="Nat. Plants">
        <title>The Taxus genome provides insights into paclitaxel biosynthesis.</title>
        <authorList>
            <person name="Xiong X."/>
            <person name="Gou J."/>
            <person name="Liao Q."/>
            <person name="Li Y."/>
            <person name="Zhou Q."/>
            <person name="Bi G."/>
            <person name="Li C."/>
            <person name="Du R."/>
            <person name="Wang X."/>
            <person name="Sun T."/>
            <person name="Guo L."/>
            <person name="Liang H."/>
            <person name="Lu P."/>
            <person name="Wu Y."/>
            <person name="Zhang Z."/>
            <person name="Ro D.K."/>
            <person name="Shang Y."/>
            <person name="Huang S."/>
            <person name="Yan J."/>
        </authorList>
    </citation>
    <scope>NUCLEOTIDE SEQUENCE [LARGE SCALE GENOMIC DNA]</scope>
    <source>
        <strain evidence="8">Ta-2019</strain>
    </source>
</reference>
<proteinExistence type="predicted"/>
<evidence type="ECO:0000256" key="6">
    <source>
        <dbReference type="SAM" id="MobiDB-lite"/>
    </source>
</evidence>
<dbReference type="Gene3D" id="4.10.280.10">
    <property type="entry name" value="Helix-loop-helix DNA-binding domain"/>
    <property type="match status" value="1"/>
</dbReference>
<dbReference type="Proteomes" id="UP000824469">
    <property type="component" value="Unassembled WGS sequence"/>
</dbReference>
<dbReference type="PANTHER" id="PTHR46133:SF15">
    <property type="entry name" value="BHLH TRANSCRIPTION FACTOR"/>
    <property type="match status" value="1"/>
</dbReference>
<evidence type="ECO:0000256" key="1">
    <source>
        <dbReference type="ARBA" id="ARBA00023015"/>
    </source>
</evidence>
<dbReference type="SUPFAM" id="SSF47459">
    <property type="entry name" value="HLH, helix-loop-helix DNA-binding domain"/>
    <property type="match status" value="1"/>
</dbReference>
<dbReference type="Pfam" id="PF00010">
    <property type="entry name" value="HLH"/>
    <property type="match status" value="1"/>
</dbReference>
<dbReference type="GO" id="GO:0046983">
    <property type="term" value="F:protein dimerization activity"/>
    <property type="evidence" value="ECO:0007669"/>
    <property type="project" value="InterPro"/>
</dbReference>
<dbReference type="GO" id="GO:0006879">
    <property type="term" value="P:intracellular iron ion homeostasis"/>
    <property type="evidence" value="ECO:0007669"/>
    <property type="project" value="InterPro"/>
</dbReference>
<dbReference type="InterPro" id="IPR036638">
    <property type="entry name" value="HLH_DNA-bd_sf"/>
</dbReference>
<evidence type="ECO:0000313" key="8">
    <source>
        <dbReference type="EMBL" id="KAH9324308.1"/>
    </source>
</evidence>
<evidence type="ECO:0000313" key="9">
    <source>
        <dbReference type="Proteomes" id="UP000824469"/>
    </source>
</evidence>
<dbReference type="InterPro" id="IPR011598">
    <property type="entry name" value="bHLH_dom"/>
</dbReference>
<keyword evidence="2" id="KW-0238">DNA-binding</keyword>
<dbReference type="CDD" id="cd11446">
    <property type="entry name" value="bHLH_AtILR3_like"/>
    <property type="match status" value="1"/>
</dbReference>
<keyword evidence="5" id="KW-0175">Coiled coil</keyword>
<gene>
    <name evidence="8" type="ORF">KI387_004486</name>
</gene>
<feature type="domain" description="BHLH" evidence="7">
    <location>
        <begin position="74"/>
        <end position="125"/>
    </location>
</feature>
<feature type="compositionally biased region" description="Basic and acidic residues" evidence="6">
    <location>
        <begin position="51"/>
        <end position="72"/>
    </location>
</feature>
<dbReference type="InterPro" id="IPR044818">
    <property type="entry name" value="ILR3-like"/>
</dbReference>
<dbReference type="EMBL" id="JAHRHJ020000002">
    <property type="protein sequence ID" value="KAH9324308.1"/>
    <property type="molecule type" value="Genomic_DNA"/>
</dbReference>
<dbReference type="GO" id="GO:0003700">
    <property type="term" value="F:DNA-binding transcription factor activity"/>
    <property type="evidence" value="ECO:0007669"/>
    <property type="project" value="InterPro"/>
</dbReference>
<organism evidence="8 9">
    <name type="scientific">Taxus chinensis</name>
    <name type="common">Chinese yew</name>
    <name type="synonym">Taxus wallichiana var. chinensis</name>
    <dbReference type="NCBI Taxonomy" id="29808"/>
    <lineage>
        <taxon>Eukaryota</taxon>
        <taxon>Viridiplantae</taxon>
        <taxon>Streptophyta</taxon>
        <taxon>Embryophyta</taxon>
        <taxon>Tracheophyta</taxon>
        <taxon>Spermatophyta</taxon>
        <taxon>Pinopsida</taxon>
        <taxon>Pinidae</taxon>
        <taxon>Conifers II</taxon>
        <taxon>Cupressales</taxon>
        <taxon>Taxaceae</taxon>
        <taxon>Taxus</taxon>
    </lineage>
</organism>
<evidence type="ECO:0000256" key="4">
    <source>
        <dbReference type="ARBA" id="ARBA00023242"/>
    </source>
</evidence>
<accession>A0AA38GLD2</accession>
<comment type="caution">
    <text evidence="8">The sequence shown here is derived from an EMBL/GenBank/DDBJ whole genome shotgun (WGS) entry which is preliminary data.</text>
</comment>
<dbReference type="FunFam" id="4.10.280.10:FF:000104">
    <property type="entry name" value="Transcription factor bHLH34"/>
    <property type="match status" value="1"/>
</dbReference>